<reference evidence="2" key="3">
    <citation type="submission" date="2025-09" db="UniProtKB">
        <authorList>
            <consortium name="Ensembl"/>
        </authorList>
    </citation>
    <scope>IDENTIFICATION</scope>
</reference>
<reference evidence="2" key="2">
    <citation type="submission" date="2025-08" db="UniProtKB">
        <authorList>
            <consortium name="Ensembl"/>
        </authorList>
    </citation>
    <scope>IDENTIFICATION</scope>
</reference>
<dbReference type="HOGENOM" id="CLU_3322235_0_0_1"/>
<feature type="region of interest" description="Disordered" evidence="1">
    <location>
        <begin position="20"/>
        <end position="39"/>
    </location>
</feature>
<sequence>MKPSARDLMNPANLTLHYDLVPSHNHSTPYDAHHTNQSA</sequence>
<reference evidence="3" key="1">
    <citation type="submission" date="2003-08" db="EMBL/GenBank/DDBJ databases">
        <authorList>
            <person name="Birren B."/>
            <person name="Nusbaum C."/>
            <person name="Abebe A."/>
            <person name="Abouelleil A."/>
            <person name="Adekoya E."/>
            <person name="Ait-zahra M."/>
            <person name="Allen N."/>
            <person name="Allen T."/>
            <person name="An P."/>
            <person name="Anderson M."/>
            <person name="Anderson S."/>
            <person name="Arachchi H."/>
            <person name="Armbruster J."/>
            <person name="Bachantsang P."/>
            <person name="Baldwin J."/>
            <person name="Barry A."/>
            <person name="Bayul T."/>
            <person name="Blitshsteyn B."/>
            <person name="Bloom T."/>
            <person name="Blye J."/>
            <person name="Boguslavskiy L."/>
            <person name="Borowsky M."/>
            <person name="Boukhgalter B."/>
            <person name="Brunache A."/>
            <person name="Butler J."/>
            <person name="Calixte N."/>
            <person name="Calvo S."/>
            <person name="Camarata J."/>
            <person name="Campo K."/>
            <person name="Chang J."/>
            <person name="Cheshatsang Y."/>
            <person name="Citroen M."/>
            <person name="Collymore A."/>
            <person name="Considine T."/>
            <person name="Cook A."/>
            <person name="Cooke P."/>
            <person name="Corum B."/>
            <person name="Cuomo C."/>
            <person name="David R."/>
            <person name="Dawoe T."/>
            <person name="Degray S."/>
            <person name="Dodge S."/>
            <person name="Dooley K."/>
            <person name="Dorje P."/>
            <person name="Dorjee K."/>
            <person name="Dorris L."/>
            <person name="Duffey N."/>
            <person name="Dupes A."/>
            <person name="Elkins T."/>
            <person name="Engels R."/>
            <person name="Erickson J."/>
            <person name="Farina A."/>
            <person name="Faro S."/>
            <person name="Ferreira P."/>
            <person name="Fischer H."/>
            <person name="Fitzgerald M."/>
            <person name="Foley K."/>
            <person name="Gage D."/>
            <person name="Galagan J."/>
            <person name="Gearin G."/>
            <person name="Gnerre S."/>
            <person name="Gnirke A."/>
            <person name="Goyette A."/>
            <person name="Graham J."/>
            <person name="Grandbois E."/>
            <person name="Gyaltsen K."/>
            <person name="Hafez N."/>
            <person name="Hagopian D."/>
            <person name="Hagos B."/>
            <person name="Hall J."/>
            <person name="Hatcher B."/>
            <person name="Heller A."/>
            <person name="Higgins H."/>
            <person name="Honan T."/>
            <person name="Horn A."/>
            <person name="Houde N."/>
            <person name="Hughes L."/>
            <person name="Hulme W."/>
            <person name="Husby E."/>
            <person name="Iliev I."/>
            <person name="Jaffe D."/>
            <person name="Jones C."/>
            <person name="Kamal M."/>
            <person name="Kamat A."/>
            <person name="Kamvysselis M."/>
            <person name="Karlsson E."/>
            <person name="Kells C."/>
            <person name="Kieu A."/>
            <person name="Kisner P."/>
            <person name="Kodira C."/>
            <person name="Kulbokas E."/>
            <person name="Labutti K."/>
            <person name="Lama D."/>
            <person name="Landers T."/>
            <person name="Leger J."/>
            <person name="Levine S."/>
            <person name="Lewis D."/>
            <person name="Lewis T."/>
            <person name="Lindblad-toh K."/>
            <person name="Liu X."/>
            <person name="Lokyitsang T."/>
            <person name="Lokyitsang Y."/>
            <person name="Lucien O."/>
            <person name="Lui A."/>
            <person name="Ma L.J."/>
            <person name="Mabbitt R."/>
            <person name="Macdonald J."/>
            <person name="Maclean C."/>
            <person name="Major J."/>
            <person name="Manning J."/>
            <person name="Marabella R."/>
            <person name="Maru K."/>
            <person name="Matthews C."/>
            <person name="Mauceli E."/>
            <person name="Mccarthy M."/>
            <person name="Mcdonough S."/>
            <person name="Mcghee T."/>
            <person name="Meldrim J."/>
            <person name="Meneus L."/>
            <person name="Mesirov J."/>
            <person name="Mihalev A."/>
            <person name="Mihova T."/>
            <person name="Mikkelsen T."/>
            <person name="Mlenga V."/>
            <person name="Moru K."/>
            <person name="Mozes J."/>
            <person name="Mulrain L."/>
            <person name="Munson G."/>
            <person name="Naylor J."/>
            <person name="Newes C."/>
            <person name="Nguyen C."/>
            <person name="Nguyen N."/>
            <person name="Nguyen T."/>
            <person name="Nicol R."/>
            <person name="Nielsen C."/>
            <person name="Nizzari M."/>
            <person name="Norbu C."/>
            <person name="Norbu N."/>
            <person name="O'donnell P."/>
            <person name="Okoawo O."/>
            <person name="O'leary S."/>
            <person name="Omotosho B."/>
            <person name="O'neill K."/>
            <person name="Osman S."/>
            <person name="Parker S."/>
            <person name="Perrin D."/>
            <person name="Phunkhang P."/>
            <person name="Piqani B."/>
            <person name="Purcell S."/>
            <person name="Rachupka T."/>
            <person name="Ramasamy U."/>
            <person name="Rameau R."/>
            <person name="Ray V."/>
            <person name="Raymond C."/>
            <person name="Retta R."/>
            <person name="Richardson S."/>
            <person name="Rise C."/>
            <person name="Rodriguez J."/>
            <person name="Rogers J."/>
            <person name="Rogov P."/>
            <person name="Rutman M."/>
            <person name="Schupbach R."/>
            <person name="Seaman C."/>
            <person name="Settipalli S."/>
            <person name="Sharpe T."/>
            <person name="Sheridan J."/>
            <person name="Sherpa N."/>
            <person name="Shi J."/>
            <person name="Smirnov S."/>
            <person name="Smith C."/>
            <person name="Sougnez C."/>
            <person name="Spencer B."/>
            <person name="Stalker J."/>
            <person name="Stange-thomann N."/>
            <person name="Stavropoulos S."/>
            <person name="Stetson K."/>
            <person name="Stone C."/>
            <person name="Stone S."/>
            <person name="Stubbs M."/>
            <person name="Talamas J."/>
            <person name="Tchuinga P."/>
            <person name="Tenzing P."/>
            <person name="Tesfaye S."/>
            <person name="Theodore J."/>
            <person name="Thoulutsang Y."/>
            <person name="Topham K."/>
            <person name="Towey S."/>
            <person name="Tsamla T."/>
            <person name="Tsomo N."/>
            <person name="Vallee D."/>
            <person name="Vassiliev H."/>
            <person name="Venkataraman V."/>
            <person name="Vinson J."/>
            <person name="Vo A."/>
            <person name="Wade C."/>
            <person name="Wang S."/>
            <person name="Wangchuk T."/>
            <person name="Wangdi T."/>
            <person name="Whittaker C."/>
            <person name="Wilkinson J."/>
            <person name="Wu Y."/>
            <person name="Wyman D."/>
            <person name="Yadav S."/>
            <person name="Yang S."/>
            <person name="Yang X."/>
            <person name="Yeager S."/>
            <person name="Yee E."/>
            <person name="Young G."/>
            <person name="Zainoun J."/>
            <person name="Zembeck L."/>
            <person name="Zimmer A."/>
            <person name="Zody M."/>
            <person name="Lander E."/>
        </authorList>
    </citation>
    <scope>NUCLEOTIDE SEQUENCE [LARGE SCALE GENOMIC DNA]</scope>
</reference>
<protein>
    <submittedName>
        <fullName evidence="2">Uncharacterized protein</fullName>
    </submittedName>
</protein>
<name>H2YV05_CIOSA</name>
<evidence type="ECO:0000256" key="1">
    <source>
        <dbReference type="SAM" id="MobiDB-lite"/>
    </source>
</evidence>
<dbReference type="Proteomes" id="UP000007875">
    <property type="component" value="Unassembled WGS sequence"/>
</dbReference>
<proteinExistence type="predicted"/>
<evidence type="ECO:0000313" key="3">
    <source>
        <dbReference type="Proteomes" id="UP000007875"/>
    </source>
</evidence>
<dbReference type="InParanoid" id="H2YV05"/>
<evidence type="ECO:0000313" key="2">
    <source>
        <dbReference type="Ensembl" id="ENSCSAVP00000009165.1"/>
    </source>
</evidence>
<organism evidence="2 3">
    <name type="scientific">Ciona savignyi</name>
    <name type="common">Pacific transparent sea squirt</name>
    <dbReference type="NCBI Taxonomy" id="51511"/>
    <lineage>
        <taxon>Eukaryota</taxon>
        <taxon>Metazoa</taxon>
        <taxon>Chordata</taxon>
        <taxon>Tunicata</taxon>
        <taxon>Ascidiacea</taxon>
        <taxon>Phlebobranchia</taxon>
        <taxon>Cionidae</taxon>
        <taxon>Ciona</taxon>
    </lineage>
</organism>
<dbReference type="Ensembl" id="ENSCSAVT00000009282.1">
    <property type="protein sequence ID" value="ENSCSAVP00000009165.1"/>
    <property type="gene ID" value="ENSCSAVG00000005401.1"/>
</dbReference>
<accession>H2YV05</accession>
<dbReference type="AlphaFoldDB" id="H2YV05"/>
<keyword evidence="3" id="KW-1185">Reference proteome</keyword>